<dbReference type="Gene3D" id="3.90.1140.10">
    <property type="entry name" value="Cyclic phosphodiesterase"/>
    <property type="match status" value="1"/>
</dbReference>
<evidence type="ECO:0000256" key="1">
    <source>
        <dbReference type="ARBA" id="ARBA00022801"/>
    </source>
</evidence>
<dbReference type="EC" id="3.1.4.58" evidence="2"/>
<feature type="short sequence motif" description="HXTX 1" evidence="2">
    <location>
        <begin position="48"/>
        <end position="51"/>
    </location>
</feature>
<dbReference type="InterPro" id="IPR009097">
    <property type="entry name" value="Cyclic_Pdiesterase"/>
</dbReference>
<dbReference type="SUPFAM" id="SSF55144">
    <property type="entry name" value="LigT-like"/>
    <property type="match status" value="1"/>
</dbReference>
<comment type="similarity">
    <text evidence="2">Belongs to the 2H phosphoesterase superfamily. ThpR family.</text>
</comment>
<proteinExistence type="inferred from homology"/>
<protein>
    <recommendedName>
        <fullName evidence="2">RNA 2',3'-cyclic phosphodiesterase</fullName>
        <shortName evidence="2">RNA 2',3'-CPDase</shortName>
        <ecNumber evidence="2">3.1.4.58</ecNumber>
    </recommendedName>
</protein>
<dbReference type="InterPro" id="IPR004175">
    <property type="entry name" value="RNA_CPDase"/>
</dbReference>
<comment type="function">
    <text evidence="2">Hydrolyzes RNA 2',3'-cyclic phosphodiester to an RNA 2'-phosphomonoester.</text>
</comment>
<dbReference type="NCBIfam" id="TIGR02258">
    <property type="entry name" value="2_5_ligase"/>
    <property type="match status" value="1"/>
</dbReference>
<dbReference type="RefSeq" id="WP_269315785.1">
    <property type="nucleotide sequence ID" value="NZ_CP098251.1"/>
</dbReference>
<accession>A0A9E9NT57</accession>
<dbReference type="Pfam" id="PF13563">
    <property type="entry name" value="2_5_RNA_ligase2"/>
    <property type="match status" value="1"/>
</dbReference>
<dbReference type="AlphaFoldDB" id="A0A9E9NT57"/>
<dbReference type="GO" id="GO:0004113">
    <property type="term" value="F:2',3'-cyclic-nucleotide 3'-phosphodiesterase activity"/>
    <property type="evidence" value="ECO:0007669"/>
    <property type="project" value="InterPro"/>
</dbReference>
<name>A0A9E9NT57_9BURK</name>
<organism evidence="3">
    <name type="scientific">Oxalobacter aliiformigenes</name>
    <dbReference type="NCBI Taxonomy" id="2946593"/>
    <lineage>
        <taxon>Bacteria</taxon>
        <taxon>Pseudomonadati</taxon>
        <taxon>Pseudomonadota</taxon>
        <taxon>Betaproteobacteria</taxon>
        <taxon>Burkholderiales</taxon>
        <taxon>Oxalobacteraceae</taxon>
        <taxon>Oxalobacter</taxon>
    </lineage>
</organism>
<dbReference type="HAMAP" id="MF_01940">
    <property type="entry name" value="RNA_CPDase"/>
    <property type="match status" value="1"/>
</dbReference>
<evidence type="ECO:0000313" key="3">
    <source>
        <dbReference type="EMBL" id="WAV90884.1"/>
    </source>
</evidence>
<reference evidence="3" key="1">
    <citation type="journal article" date="2022" name="Front. Microbiol.">
        <title>New perspectives on an old grouping: The genomic and phenotypic variability of Oxalobacter formigenes and the implications for calcium oxalate stone prevention.</title>
        <authorList>
            <person name="Chmiel J.A."/>
            <person name="Carr C."/>
            <person name="Stuivenberg G.A."/>
            <person name="Venema R."/>
            <person name="Chanyi R.M."/>
            <person name="Al K.F."/>
            <person name="Giguere D."/>
            <person name="Say H."/>
            <person name="Akouris P.P."/>
            <person name="Dominguez Romero S.A."/>
            <person name="Kwong A."/>
            <person name="Tai V."/>
            <person name="Koval S.F."/>
            <person name="Razvi H."/>
            <person name="Bjazevic J."/>
            <person name="Burton J.P."/>
        </authorList>
    </citation>
    <scope>NUCLEOTIDE SEQUENCE</scope>
    <source>
        <strain evidence="3">OxK</strain>
    </source>
</reference>
<feature type="active site" description="Proton donor" evidence="2">
    <location>
        <position position="48"/>
    </location>
</feature>
<feature type="active site" description="Proton acceptor" evidence="2">
    <location>
        <position position="130"/>
    </location>
</feature>
<feature type="short sequence motif" description="HXTX 2" evidence="2">
    <location>
        <begin position="130"/>
        <end position="133"/>
    </location>
</feature>
<dbReference type="GO" id="GO:0008664">
    <property type="term" value="F:RNA 2',3'-cyclic 3'-phosphodiesterase activity"/>
    <property type="evidence" value="ECO:0007669"/>
    <property type="project" value="UniProtKB-EC"/>
</dbReference>
<dbReference type="EMBL" id="CP098251">
    <property type="protein sequence ID" value="WAV90884.1"/>
    <property type="molecule type" value="Genomic_DNA"/>
</dbReference>
<sequence>MTDSPIPKKRQKTKRLFLALLPDQTVVEQLARLQKDIPGRKTPRENLHLTLAFLGNQPVSAISGLTDFLDHTEFAPFRLSLDKTGYFPKIRLSWIGPTRIPEALDKLHETTRQFLIPAYIENKKETFRPHITLARQSVLPDIKIDAPIIWQVNRFALMQSVLNPEPGGHPGYHILHEIAASVPH</sequence>
<gene>
    <name evidence="3" type="primary">thpR</name>
    <name evidence="3" type="ORF">NB646_08625</name>
</gene>
<comment type="catalytic activity">
    <reaction evidence="2">
        <text>a 3'-end 2',3'-cyclophospho-ribonucleotide-RNA + H2O = a 3'-end 2'-phospho-ribonucleotide-RNA + H(+)</text>
        <dbReference type="Rhea" id="RHEA:11828"/>
        <dbReference type="Rhea" id="RHEA-COMP:10464"/>
        <dbReference type="Rhea" id="RHEA-COMP:17353"/>
        <dbReference type="ChEBI" id="CHEBI:15377"/>
        <dbReference type="ChEBI" id="CHEBI:15378"/>
        <dbReference type="ChEBI" id="CHEBI:83064"/>
        <dbReference type="ChEBI" id="CHEBI:173113"/>
        <dbReference type="EC" id="3.1.4.58"/>
    </reaction>
</comment>
<dbReference type="PANTHER" id="PTHR35561:SF1">
    <property type="entry name" value="RNA 2',3'-CYCLIC PHOSPHODIESTERASE"/>
    <property type="match status" value="1"/>
</dbReference>
<dbReference type="PANTHER" id="PTHR35561">
    <property type="entry name" value="RNA 2',3'-CYCLIC PHOSPHODIESTERASE"/>
    <property type="match status" value="1"/>
</dbReference>
<dbReference type="Proteomes" id="UP001164819">
    <property type="component" value="Chromosome"/>
</dbReference>
<keyword evidence="1 2" id="KW-0378">Hydrolase</keyword>
<evidence type="ECO:0000256" key="2">
    <source>
        <dbReference type="HAMAP-Rule" id="MF_01940"/>
    </source>
</evidence>